<dbReference type="InterPro" id="IPR001989">
    <property type="entry name" value="Radical_activat_CS"/>
</dbReference>
<evidence type="ECO:0000256" key="3">
    <source>
        <dbReference type="ARBA" id="ARBA00022485"/>
    </source>
</evidence>
<keyword evidence="11" id="KW-1185">Reference proteome</keyword>
<dbReference type="InterPro" id="IPR013785">
    <property type="entry name" value="Aldolase_TIM"/>
</dbReference>
<dbReference type="CDD" id="cd01335">
    <property type="entry name" value="Radical_SAM"/>
    <property type="match status" value="1"/>
</dbReference>
<dbReference type="RefSeq" id="WP_317634987.1">
    <property type="nucleotide sequence ID" value="NZ_AP026802.1"/>
</dbReference>
<evidence type="ECO:0000259" key="9">
    <source>
        <dbReference type="PROSITE" id="PS51918"/>
    </source>
</evidence>
<dbReference type="Gene3D" id="3.20.20.70">
    <property type="entry name" value="Aldolase class I"/>
    <property type="match status" value="1"/>
</dbReference>
<dbReference type="PANTHER" id="PTHR30352">
    <property type="entry name" value="PYRUVATE FORMATE-LYASE-ACTIVATING ENZYME"/>
    <property type="match status" value="1"/>
</dbReference>
<evidence type="ECO:0000256" key="8">
    <source>
        <dbReference type="ARBA" id="ARBA00023014"/>
    </source>
</evidence>
<comment type="cofactor">
    <cofactor evidence="1">
        <name>[4Fe-4S] cluster</name>
        <dbReference type="ChEBI" id="CHEBI:49883"/>
    </cofactor>
</comment>
<dbReference type="InterPro" id="IPR058240">
    <property type="entry name" value="rSAM_sf"/>
</dbReference>
<keyword evidence="3" id="KW-0004">4Fe-4S</keyword>
<dbReference type="GO" id="GO:0051539">
    <property type="term" value="F:4 iron, 4 sulfur cluster binding"/>
    <property type="evidence" value="ECO:0007669"/>
    <property type="project" value="UniProtKB-KW"/>
</dbReference>
<evidence type="ECO:0000256" key="6">
    <source>
        <dbReference type="ARBA" id="ARBA00023002"/>
    </source>
</evidence>
<keyword evidence="7" id="KW-0408">Iron</keyword>
<comment type="similarity">
    <text evidence="2">Belongs to the organic radical-activating enzymes family.</text>
</comment>
<dbReference type="InterPro" id="IPR034457">
    <property type="entry name" value="Organic_radical-activating"/>
</dbReference>
<evidence type="ECO:0000313" key="11">
    <source>
        <dbReference type="Proteomes" id="UP001321861"/>
    </source>
</evidence>
<proteinExistence type="inferred from homology"/>
<dbReference type="PROSITE" id="PS01087">
    <property type="entry name" value="RADICAL_ACTIVATING"/>
    <property type="match status" value="1"/>
</dbReference>
<name>A0AAU9D2Z6_9LACO</name>
<keyword evidence="10" id="KW-0670">Pyruvate</keyword>
<keyword evidence="4" id="KW-0949">S-adenosyl-L-methionine</keyword>
<reference evidence="10 11" key="1">
    <citation type="journal article" date="2023" name="Microbiol. Spectr.">
        <title>Symbiosis of Carpenter Bees with Uncharacterized Lactic Acid Bacteria Showing NAD Auxotrophy.</title>
        <authorList>
            <person name="Kawasaki S."/>
            <person name="Ozawa K."/>
            <person name="Mori T."/>
            <person name="Yamamoto A."/>
            <person name="Ito M."/>
            <person name="Ohkuma M."/>
            <person name="Sakamoto M."/>
            <person name="Matsutani M."/>
        </authorList>
    </citation>
    <scope>NUCLEOTIDE SEQUENCE [LARGE SCALE GENOMIC DNA]</scope>
    <source>
        <strain evidence="10 11">XA3</strain>
    </source>
</reference>
<evidence type="ECO:0000256" key="5">
    <source>
        <dbReference type="ARBA" id="ARBA00022723"/>
    </source>
</evidence>
<dbReference type="GO" id="GO:0016829">
    <property type="term" value="F:lyase activity"/>
    <property type="evidence" value="ECO:0007669"/>
    <property type="project" value="UniProtKB-KW"/>
</dbReference>
<evidence type="ECO:0000256" key="4">
    <source>
        <dbReference type="ARBA" id="ARBA00022691"/>
    </source>
</evidence>
<dbReference type="PIRSF" id="PIRSF000371">
    <property type="entry name" value="PFL_act_enz"/>
    <property type="match status" value="1"/>
</dbReference>
<dbReference type="PROSITE" id="PS51918">
    <property type="entry name" value="RADICAL_SAM"/>
    <property type="match status" value="1"/>
</dbReference>
<dbReference type="GO" id="GO:0046872">
    <property type="term" value="F:metal ion binding"/>
    <property type="evidence" value="ECO:0007669"/>
    <property type="project" value="UniProtKB-KW"/>
</dbReference>
<sequence>MIKGDQGLIFNIQRYSIHDGPGIRTIVFLQGCPLRCPWCSNPESQGAVVPLTWVKNGKKETITKWYSVDEVIKEVEKDDIFYRSSGGGLTLSGGECLVQADFAANLMHAAKSLGINTAIETTGAVPMREIKKVLPYVDHALFDLKIMDPLRARQVIGDDVRMVKASFEAFLNTPTVEVTPRIPLIPGFTTKPENIRQIADYVNEIGVKEVHILPFHQYGSQKYKYLGRKYTMEETQLLTQEEVDNIHDYFASKNINAIVSGLE</sequence>
<dbReference type="NCBIfam" id="TIGR02494">
    <property type="entry name" value="PFLE_PFLC"/>
    <property type="match status" value="1"/>
</dbReference>
<keyword evidence="6" id="KW-0560">Oxidoreductase</keyword>
<dbReference type="AlphaFoldDB" id="A0AAU9D2Z6"/>
<dbReference type="InterPro" id="IPR007197">
    <property type="entry name" value="rSAM"/>
</dbReference>
<dbReference type="SFLD" id="SFLDG01066">
    <property type="entry name" value="organic_radical-activating_enz"/>
    <property type="match status" value="1"/>
</dbReference>
<dbReference type="Proteomes" id="UP001321861">
    <property type="component" value="Chromosome"/>
</dbReference>
<feature type="domain" description="Radical SAM core" evidence="9">
    <location>
        <begin position="18"/>
        <end position="254"/>
    </location>
</feature>
<protein>
    <submittedName>
        <fullName evidence="10">Pyruvate formate lyase-activating protein</fullName>
    </submittedName>
</protein>
<evidence type="ECO:0000256" key="7">
    <source>
        <dbReference type="ARBA" id="ARBA00023004"/>
    </source>
</evidence>
<keyword evidence="5" id="KW-0479">Metal-binding</keyword>
<gene>
    <name evidence="10" type="ORF">XA3_16220</name>
</gene>
<organism evidence="10 11">
    <name type="scientific">Xylocopilactobacillus apicola</name>
    <dbReference type="NCBI Taxonomy" id="2932184"/>
    <lineage>
        <taxon>Bacteria</taxon>
        <taxon>Bacillati</taxon>
        <taxon>Bacillota</taxon>
        <taxon>Bacilli</taxon>
        <taxon>Lactobacillales</taxon>
        <taxon>Lactobacillaceae</taxon>
        <taxon>Xylocopilactobacillus</taxon>
    </lineage>
</organism>
<evidence type="ECO:0000256" key="2">
    <source>
        <dbReference type="ARBA" id="ARBA00009777"/>
    </source>
</evidence>
<accession>A0AAU9D2Z6</accession>
<dbReference type="EMBL" id="AP026802">
    <property type="protein sequence ID" value="BDR59181.1"/>
    <property type="molecule type" value="Genomic_DNA"/>
</dbReference>
<dbReference type="SUPFAM" id="SSF102114">
    <property type="entry name" value="Radical SAM enzymes"/>
    <property type="match status" value="1"/>
</dbReference>
<dbReference type="SFLD" id="SFLDS00029">
    <property type="entry name" value="Radical_SAM"/>
    <property type="match status" value="1"/>
</dbReference>
<dbReference type="GO" id="GO:0016491">
    <property type="term" value="F:oxidoreductase activity"/>
    <property type="evidence" value="ECO:0007669"/>
    <property type="project" value="UniProtKB-KW"/>
</dbReference>
<evidence type="ECO:0000313" key="10">
    <source>
        <dbReference type="EMBL" id="BDR59181.1"/>
    </source>
</evidence>
<keyword evidence="10" id="KW-0456">Lyase</keyword>
<dbReference type="Pfam" id="PF04055">
    <property type="entry name" value="Radical_SAM"/>
    <property type="match status" value="1"/>
</dbReference>
<dbReference type="KEGG" id="xap:XA3_16220"/>
<dbReference type="InterPro" id="IPR012839">
    <property type="entry name" value="Organic_radical_activase"/>
</dbReference>
<keyword evidence="8" id="KW-0411">Iron-sulfur</keyword>
<dbReference type="PANTHER" id="PTHR30352:SF4">
    <property type="entry name" value="PYRUVATE FORMATE-LYASE 2-ACTIVATING ENZYME"/>
    <property type="match status" value="1"/>
</dbReference>
<evidence type="ECO:0000256" key="1">
    <source>
        <dbReference type="ARBA" id="ARBA00001966"/>
    </source>
</evidence>